<dbReference type="EMBL" id="GBRH01273767">
    <property type="protein sequence ID" value="JAD24128.1"/>
    <property type="molecule type" value="Transcribed_RNA"/>
</dbReference>
<name>A0A0A8YER4_ARUDO</name>
<dbReference type="AlphaFoldDB" id="A0A0A8YER4"/>
<accession>A0A0A8YER4</accession>
<reference evidence="1" key="1">
    <citation type="submission" date="2014-09" db="EMBL/GenBank/DDBJ databases">
        <authorList>
            <person name="Magalhaes I.L.F."/>
            <person name="Oliveira U."/>
            <person name="Santos F.R."/>
            <person name="Vidigal T.H.D.A."/>
            <person name="Brescovit A.D."/>
            <person name="Santos A.J."/>
        </authorList>
    </citation>
    <scope>NUCLEOTIDE SEQUENCE</scope>
    <source>
        <tissue evidence="1">Shoot tissue taken approximately 20 cm above the soil surface</tissue>
    </source>
</reference>
<proteinExistence type="predicted"/>
<evidence type="ECO:0000313" key="1">
    <source>
        <dbReference type="EMBL" id="JAD24128.1"/>
    </source>
</evidence>
<protein>
    <submittedName>
        <fullName evidence="1">Uncharacterized protein</fullName>
    </submittedName>
</protein>
<organism evidence="1">
    <name type="scientific">Arundo donax</name>
    <name type="common">Giant reed</name>
    <name type="synonym">Donax arundinaceus</name>
    <dbReference type="NCBI Taxonomy" id="35708"/>
    <lineage>
        <taxon>Eukaryota</taxon>
        <taxon>Viridiplantae</taxon>
        <taxon>Streptophyta</taxon>
        <taxon>Embryophyta</taxon>
        <taxon>Tracheophyta</taxon>
        <taxon>Spermatophyta</taxon>
        <taxon>Magnoliopsida</taxon>
        <taxon>Liliopsida</taxon>
        <taxon>Poales</taxon>
        <taxon>Poaceae</taxon>
        <taxon>PACMAD clade</taxon>
        <taxon>Arundinoideae</taxon>
        <taxon>Arundineae</taxon>
        <taxon>Arundo</taxon>
    </lineage>
</organism>
<reference evidence="1" key="2">
    <citation type="journal article" date="2015" name="Data Brief">
        <title>Shoot transcriptome of the giant reed, Arundo donax.</title>
        <authorList>
            <person name="Barrero R.A."/>
            <person name="Guerrero F.D."/>
            <person name="Moolhuijzen P."/>
            <person name="Goolsby J.A."/>
            <person name="Tidwell J."/>
            <person name="Bellgard S.E."/>
            <person name="Bellgard M.I."/>
        </authorList>
    </citation>
    <scope>NUCLEOTIDE SEQUENCE</scope>
    <source>
        <tissue evidence="1">Shoot tissue taken approximately 20 cm above the soil surface</tissue>
    </source>
</reference>
<sequence length="22" mass="2532">METQPFVVGNKRCTSCRVLSYL</sequence>